<evidence type="ECO:0000313" key="1">
    <source>
        <dbReference type="EMBL" id="MFD1671947.1"/>
    </source>
</evidence>
<dbReference type="Proteomes" id="UP001597267">
    <property type="component" value="Unassembled WGS sequence"/>
</dbReference>
<accession>A0ABW4JAK8</accession>
<gene>
    <name evidence="1" type="ORF">ACFQ5M_07565</name>
</gene>
<organism evidence="1 2">
    <name type="scientific">Agrilactobacillus yilanensis</name>
    <dbReference type="NCBI Taxonomy" id="2485997"/>
    <lineage>
        <taxon>Bacteria</taxon>
        <taxon>Bacillati</taxon>
        <taxon>Bacillota</taxon>
        <taxon>Bacilli</taxon>
        <taxon>Lactobacillales</taxon>
        <taxon>Lactobacillaceae</taxon>
        <taxon>Agrilactobacillus</taxon>
    </lineage>
</organism>
<proteinExistence type="predicted"/>
<keyword evidence="2" id="KW-1185">Reference proteome</keyword>
<protein>
    <submittedName>
        <fullName evidence="1">Uncharacterized protein</fullName>
    </submittedName>
</protein>
<name>A0ABW4JAK8_9LACO</name>
<reference evidence="2" key="1">
    <citation type="journal article" date="2019" name="Int. J. Syst. Evol. Microbiol.">
        <title>The Global Catalogue of Microorganisms (GCM) 10K type strain sequencing project: providing services to taxonomists for standard genome sequencing and annotation.</title>
        <authorList>
            <consortium name="The Broad Institute Genomics Platform"/>
            <consortium name="The Broad Institute Genome Sequencing Center for Infectious Disease"/>
            <person name="Wu L."/>
            <person name="Ma J."/>
        </authorList>
    </citation>
    <scope>NUCLEOTIDE SEQUENCE [LARGE SCALE GENOMIC DNA]</scope>
    <source>
        <strain evidence="2">CCM 8896</strain>
    </source>
</reference>
<dbReference type="EMBL" id="JBHTOP010000022">
    <property type="protein sequence ID" value="MFD1671947.1"/>
    <property type="molecule type" value="Genomic_DNA"/>
</dbReference>
<evidence type="ECO:0000313" key="2">
    <source>
        <dbReference type="Proteomes" id="UP001597267"/>
    </source>
</evidence>
<dbReference type="RefSeq" id="WP_164507089.1">
    <property type="nucleotide sequence ID" value="NZ_JBHTOP010000022.1"/>
</dbReference>
<sequence>MDRIEAELKALMAEEPDYAQRAFYQALIDLLQVQTQRIELAAAEVDGRTWNHEQW</sequence>
<comment type="caution">
    <text evidence="1">The sequence shown here is derived from an EMBL/GenBank/DDBJ whole genome shotgun (WGS) entry which is preliminary data.</text>
</comment>